<proteinExistence type="predicted"/>
<reference evidence="1 2" key="1">
    <citation type="submission" date="2017-06" db="EMBL/GenBank/DDBJ databases">
        <title>Genome sequencing of cyanobaciteial culture collection at National Institute for Environmental Studies (NIES).</title>
        <authorList>
            <person name="Hirose Y."/>
            <person name="Shimura Y."/>
            <person name="Fujisawa T."/>
            <person name="Nakamura Y."/>
            <person name="Kawachi M."/>
        </authorList>
    </citation>
    <scope>NUCLEOTIDE SEQUENCE [LARGE SCALE GENOMIC DNA]</scope>
    <source>
        <strain evidence="1 2">NIES-4072</strain>
    </source>
</reference>
<gene>
    <name evidence="1" type="ORF">NIES4072_47170</name>
</gene>
<comment type="caution">
    <text evidence="1">The sequence shown here is derived from an EMBL/GenBank/DDBJ whole genome shotgun (WGS) entry which is preliminary data.</text>
</comment>
<protein>
    <submittedName>
        <fullName evidence="1">Uncharacterized protein</fullName>
    </submittedName>
</protein>
<dbReference type="RefSeq" id="WP_109011014.1">
    <property type="nucleotide sequence ID" value="NZ_BDUD01000001.1"/>
</dbReference>
<keyword evidence="2" id="KW-1185">Reference proteome</keyword>
<organism evidence="1 2">
    <name type="scientific">Nostoc commune NIES-4072</name>
    <dbReference type="NCBI Taxonomy" id="2005467"/>
    <lineage>
        <taxon>Bacteria</taxon>
        <taxon>Bacillati</taxon>
        <taxon>Cyanobacteriota</taxon>
        <taxon>Cyanophyceae</taxon>
        <taxon>Nostocales</taxon>
        <taxon>Nostocaceae</taxon>
        <taxon>Nostoc</taxon>
    </lineage>
</organism>
<dbReference type="AlphaFoldDB" id="A0A2R5FRW7"/>
<dbReference type="Proteomes" id="UP000245124">
    <property type="component" value="Unassembled WGS sequence"/>
</dbReference>
<accession>A0A2R5FRW7</accession>
<evidence type="ECO:0000313" key="1">
    <source>
        <dbReference type="EMBL" id="GBG21035.1"/>
    </source>
</evidence>
<dbReference type="OrthoDB" id="486024at2"/>
<dbReference type="EMBL" id="BDUD01000001">
    <property type="protein sequence ID" value="GBG21035.1"/>
    <property type="molecule type" value="Genomic_DNA"/>
</dbReference>
<evidence type="ECO:0000313" key="2">
    <source>
        <dbReference type="Proteomes" id="UP000245124"/>
    </source>
</evidence>
<name>A0A2R5FRW7_NOSCO</name>
<sequence>MADRWLKTNCLLASATAFWLTALSPVPAIAKGVSYSLALVASVQLVGESRRLIVQDARRTALAAMNQELEQTEIALHSQQQEQALYEIYGTTPTYPKEVREELKTSLEHLYKEPSADYSGETSASTNDDKAFYLAVKSLLEVRGETYVIEQVLKMGGRRWESGKRRLQQILQQGRQEEWD</sequence>